<sequence>MLSGDLKIEEIKQFGFAEPYKRIKNSTIDRASTKDISIKMLRFKLKNRESYDFYGKNVKFTSYFLDRVFTDKKDLLEEFMKEFESSQG</sequence>
<evidence type="ECO:0000313" key="3">
    <source>
        <dbReference type="Proteomes" id="UP000002276"/>
    </source>
</evidence>
<name>A0A7I6GX77_BORGP</name>
<proteinExistence type="predicted"/>
<accession>A0A7I6GX77</accession>
<dbReference type="EMBL" id="AY722917">
    <property type="protein sequence ID" value="AAU85882.1"/>
    <property type="molecule type" value="Genomic_DNA"/>
</dbReference>
<dbReference type="AlphaFoldDB" id="A0A7I6GX77"/>
<evidence type="ECO:0000313" key="2">
    <source>
        <dbReference type="EMBL" id="AAU85882.1"/>
    </source>
</evidence>
<reference evidence="2" key="2">
    <citation type="submission" date="2004-09" db="EMBL/GenBank/DDBJ databases">
        <authorList>
            <person name="Gloeckner G."/>
            <person name="Schilhabel M."/>
            <person name="Lehmann R."/>
            <person name="Platzer M."/>
        </authorList>
    </citation>
    <scope>NUCLEOTIDE SEQUENCE</scope>
    <source>
        <strain evidence="2">PBi</strain>
    </source>
</reference>
<dbReference type="Pfam" id="PF25882">
    <property type="entry name" value="Plasmid_parti_C"/>
    <property type="match status" value="1"/>
</dbReference>
<organism evidence="2">
    <name type="scientific">Borrelia garinii subsp. bavariensis (strain ATCC BAA-2496 / DSM 23469 / PBi)</name>
    <name type="common">Borreliella bavariensis</name>
    <dbReference type="NCBI Taxonomy" id="290434"/>
    <lineage>
        <taxon>Bacteria</taxon>
        <taxon>Pseudomonadati</taxon>
        <taxon>Spirochaetota</taxon>
        <taxon>Spirochaetia</taxon>
        <taxon>Spirochaetales</taxon>
        <taxon>Borreliaceae</taxon>
        <taxon>Borreliella</taxon>
    </lineage>
</organism>
<dbReference type="InterPro" id="IPR002596">
    <property type="entry name" value="Plasmid_parti"/>
</dbReference>
<dbReference type="InterPro" id="IPR058551">
    <property type="entry name" value="Plasmid_parti_C"/>
</dbReference>
<geneLocation type="plasmid" evidence="3">
    <name>3</name>
</geneLocation>
<gene>
    <name evidence="2" type="ordered locus">BGP032</name>
</gene>
<reference evidence="2" key="1">
    <citation type="journal article" date="2004" name="Nucleic Acids Res.">
        <title>Comparative analysis of the Borrelia garinii genome.</title>
        <authorList>
            <person name="Glockner G."/>
            <person name="Lehmann R."/>
            <person name="Romualdi A."/>
            <person name="Pradella S."/>
            <person name="Schulte-Spechtel U."/>
            <person name="Schilhabel M."/>
            <person name="Wilske B."/>
            <person name="Suhnel J."/>
            <person name="Platzer M."/>
        </authorList>
    </citation>
    <scope>NUCLEOTIDE SEQUENCE [LARGE SCALE GENOMIC DNA]</scope>
    <source>
        <strain>ATCC BAA-2496 / DSM 23469 / PBi</strain>
        <strain evidence="2">PBi</strain>
        <plasmid>3</plasmid>
    </source>
</reference>
<evidence type="ECO:0000259" key="1">
    <source>
        <dbReference type="Pfam" id="PF25882"/>
    </source>
</evidence>
<feature type="domain" description="Plasmid partition protein putative C-terminal" evidence="1">
    <location>
        <begin position="34"/>
        <end position="84"/>
    </location>
</feature>
<protein>
    <recommendedName>
        <fullName evidence="1">Plasmid partition protein putative C-terminal domain-containing protein</fullName>
    </recommendedName>
</protein>
<dbReference type="NCBIfam" id="NF033725">
    <property type="entry name" value="borfam_49"/>
    <property type="match status" value="1"/>
</dbReference>